<proteinExistence type="predicted"/>
<dbReference type="Proteomes" id="UP001161409">
    <property type="component" value="Unassembled WGS sequence"/>
</dbReference>
<dbReference type="InterPro" id="IPR050807">
    <property type="entry name" value="TransReg_Diox_bact_type"/>
</dbReference>
<dbReference type="SMART" id="SM00530">
    <property type="entry name" value="HTH_XRE"/>
    <property type="match status" value="1"/>
</dbReference>
<evidence type="ECO:0000313" key="4">
    <source>
        <dbReference type="Proteomes" id="UP001161409"/>
    </source>
</evidence>
<sequence>MEHKAPSMDKLNVNKLGQHIQKLRQDRDMSLSQLAQTAGIAKSNLSRIEQGNGNPTVDTIWRLAIQLNVPFSALIHPISGSIEERDIEIRLIDHGTDNPPVDIYWMSCAPRTEHKAEGHSCGTTETVSVISGHLEVGALDDAKLLSAGEAHTFHADQPHVYRSGENGATVMMTIVYPKDKA</sequence>
<dbReference type="Gene3D" id="2.60.120.10">
    <property type="entry name" value="Jelly Rolls"/>
    <property type="match status" value="1"/>
</dbReference>
<feature type="domain" description="HTH cro/C1-type" evidence="2">
    <location>
        <begin position="20"/>
        <end position="74"/>
    </location>
</feature>
<organism evidence="3 4">
    <name type="scientific">Sneathiella chinensis</name>
    <dbReference type="NCBI Taxonomy" id="349750"/>
    <lineage>
        <taxon>Bacteria</taxon>
        <taxon>Pseudomonadati</taxon>
        <taxon>Pseudomonadota</taxon>
        <taxon>Alphaproteobacteria</taxon>
        <taxon>Sneathiellales</taxon>
        <taxon>Sneathiellaceae</taxon>
        <taxon>Sneathiella</taxon>
    </lineage>
</organism>
<evidence type="ECO:0000259" key="2">
    <source>
        <dbReference type="PROSITE" id="PS50943"/>
    </source>
</evidence>
<reference evidence="3" key="2">
    <citation type="submission" date="2023-01" db="EMBL/GenBank/DDBJ databases">
        <title>Draft genome sequence of Sneathiella chinensis strain NBRC 103408.</title>
        <authorList>
            <person name="Sun Q."/>
            <person name="Mori K."/>
        </authorList>
    </citation>
    <scope>NUCLEOTIDE SEQUENCE</scope>
    <source>
        <strain evidence="3">NBRC 103408</strain>
    </source>
</reference>
<dbReference type="SUPFAM" id="SSF51182">
    <property type="entry name" value="RmlC-like cupins"/>
    <property type="match status" value="1"/>
</dbReference>
<name>A0ABQ5U6F8_9PROT</name>
<comment type="caution">
    <text evidence="3">The sequence shown here is derived from an EMBL/GenBank/DDBJ whole genome shotgun (WGS) entry which is preliminary data.</text>
</comment>
<dbReference type="InterPro" id="IPR011051">
    <property type="entry name" value="RmlC_Cupin_sf"/>
</dbReference>
<dbReference type="SUPFAM" id="SSF47413">
    <property type="entry name" value="lambda repressor-like DNA-binding domains"/>
    <property type="match status" value="1"/>
</dbReference>
<keyword evidence="4" id="KW-1185">Reference proteome</keyword>
<dbReference type="PROSITE" id="PS50943">
    <property type="entry name" value="HTH_CROC1"/>
    <property type="match status" value="1"/>
</dbReference>
<dbReference type="Gene3D" id="1.10.260.40">
    <property type="entry name" value="lambda repressor-like DNA-binding domains"/>
    <property type="match status" value="1"/>
</dbReference>
<dbReference type="InterPro" id="IPR014710">
    <property type="entry name" value="RmlC-like_jellyroll"/>
</dbReference>
<dbReference type="PANTHER" id="PTHR46797:SF1">
    <property type="entry name" value="METHYLPHOSPHONATE SYNTHASE"/>
    <property type="match status" value="1"/>
</dbReference>
<reference evidence="3" key="1">
    <citation type="journal article" date="2014" name="Int. J. Syst. Evol. Microbiol.">
        <title>Complete genome of a new Firmicutes species belonging to the dominant human colonic microbiota ('Ruminococcus bicirculans') reveals two chromosomes and a selective capacity to utilize plant glucans.</title>
        <authorList>
            <consortium name="NISC Comparative Sequencing Program"/>
            <person name="Wegmann U."/>
            <person name="Louis P."/>
            <person name="Goesmann A."/>
            <person name="Henrissat B."/>
            <person name="Duncan S.H."/>
            <person name="Flint H.J."/>
        </authorList>
    </citation>
    <scope>NUCLEOTIDE SEQUENCE</scope>
    <source>
        <strain evidence="3">NBRC 103408</strain>
    </source>
</reference>
<dbReference type="CDD" id="cd00093">
    <property type="entry name" value="HTH_XRE"/>
    <property type="match status" value="1"/>
</dbReference>
<evidence type="ECO:0000256" key="1">
    <source>
        <dbReference type="ARBA" id="ARBA00023125"/>
    </source>
</evidence>
<dbReference type="InterPro" id="IPR001387">
    <property type="entry name" value="Cro/C1-type_HTH"/>
</dbReference>
<accession>A0ABQ5U6F8</accession>
<gene>
    <name evidence="3" type="ORF">GCM10007924_19810</name>
</gene>
<dbReference type="PANTHER" id="PTHR46797">
    <property type="entry name" value="HTH-TYPE TRANSCRIPTIONAL REGULATOR"/>
    <property type="match status" value="1"/>
</dbReference>
<dbReference type="EMBL" id="BSNF01000007">
    <property type="protein sequence ID" value="GLQ06760.1"/>
    <property type="molecule type" value="Genomic_DNA"/>
</dbReference>
<protein>
    <submittedName>
        <fullName evidence="3">XRE family transcriptional regulator</fullName>
    </submittedName>
</protein>
<dbReference type="InterPro" id="IPR010982">
    <property type="entry name" value="Lambda_DNA-bd_dom_sf"/>
</dbReference>
<dbReference type="CDD" id="cd02209">
    <property type="entry name" value="cupin_XRE_C"/>
    <property type="match status" value="1"/>
</dbReference>
<evidence type="ECO:0000313" key="3">
    <source>
        <dbReference type="EMBL" id="GLQ06760.1"/>
    </source>
</evidence>
<dbReference type="Pfam" id="PF01381">
    <property type="entry name" value="HTH_3"/>
    <property type="match status" value="1"/>
</dbReference>
<keyword evidence="1" id="KW-0238">DNA-binding</keyword>